<proteinExistence type="predicted"/>
<evidence type="ECO:0000256" key="1">
    <source>
        <dbReference type="ARBA" id="ARBA00022801"/>
    </source>
</evidence>
<name>A0A1G5AIX7_9GAMM</name>
<evidence type="ECO:0000313" key="3">
    <source>
        <dbReference type="EMBL" id="SCX77815.1"/>
    </source>
</evidence>
<dbReference type="RefSeq" id="WP_033633322.1">
    <property type="nucleotide sequence ID" value="NZ_CBCSIN010000001.1"/>
</dbReference>
<gene>
    <name evidence="3" type="ORF">SAMN02927935_00068</name>
</gene>
<accession>A0A1G5AIX7</accession>
<evidence type="ECO:0000313" key="4">
    <source>
        <dbReference type="Proteomes" id="UP000183031"/>
    </source>
</evidence>
<dbReference type="InterPro" id="IPR006261">
    <property type="entry name" value="dGTPase"/>
</dbReference>
<dbReference type="SMART" id="SM00471">
    <property type="entry name" value="HDc"/>
    <property type="match status" value="1"/>
</dbReference>
<dbReference type="Gene3D" id="1.10.3210.10">
    <property type="entry name" value="Hypothetical protein af1432"/>
    <property type="match status" value="1"/>
</dbReference>
<sequence length="435" mass="49561">MEKNQFNKILSLVSSDRLRTSNTGNGDLLIATESDKGRVINSASFRRLQQKAQVFSLESNAAVRSRLTHSIEVSQLGRYLAQSIVKKAANTDTGYRELTSFVNTVETACLLHDIGNPPFGHLGESAIKEFFSHKHSNENLSNFDGNPQGFRLVSFLNGHDSYGFNLTTSLLLSIVKYPWTYIDNPDENKIGMFTSEYPSYEMACESLKWNVGKKFPLMLLMDAADEIAYSMSDLEDGLEKKLFRIEEIKSEFGPARFERNASINPMVNFKTSIINDLVAHAADNFTINLDEIMEGGNVKLINKKSEIGELLSQVNNFARDNIYCHEEIEKIELSGRCVIKGLLSHFNELLVLDHDKFELLVNKDKKAIRARKLDFESRIFNRLPWSYVEKYKEARNRCDSDEMQARQHLVVDFISGMTDDFSLETYQILEGIKIK</sequence>
<dbReference type="CDD" id="cd00077">
    <property type="entry name" value="HDc"/>
    <property type="match status" value="1"/>
</dbReference>
<dbReference type="Pfam" id="PF13286">
    <property type="entry name" value="HD_assoc"/>
    <property type="match status" value="1"/>
</dbReference>
<dbReference type="PANTHER" id="PTHR11373:SF32">
    <property type="entry name" value="DEOXYGUANOSINETRIPHOSPHATE TRIPHOSPHOHYDROLASE"/>
    <property type="match status" value="1"/>
</dbReference>
<dbReference type="NCBIfam" id="TIGR01353">
    <property type="entry name" value="dGTP_triPase"/>
    <property type="match status" value="1"/>
</dbReference>
<dbReference type="InterPro" id="IPR026875">
    <property type="entry name" value="PHydrolase_assoc_dom"/>
</dbReference>
<feature type="domain" description="HD" evidence="2">
    <location>
        <begin position="66"/>
        <end position="230"/>
    </location>
</feature>
<reference evidence="3 4" key="1">
    <citation type="submission" date="2016-10" db="EMBL/GenBank/DDBJ databases">
        <authorList>
            <person name="Varghese N."/>
            <person name="Submissions S."/>
        </authorList>
    </citation>
    <scope>NUCLEOTIDE SEQUENCE [LARGE SCALE GENOMIC DNA]</scope>
    <source>
        <strain evidence="3 4">CGMCC 1.6853</strain>
    </source>
</reference>
<evidence type="ECO:0000259" key="2">
    <source>
        <dbReference type="PROSITE" id="PS51831"/>
    </source>
</evidence>
<dbReference type="Pfam" id="PF01966">
    <property type="entry name" value="HD"/>
    <property type="match status" value="1"/>
</dbReference>
<dbReference type="SUPFAM" id="SSF109604">
    <property type="entry name" value="HD-domain/PDEase-like"/>
    <property type="match status" value="1"/>
</dbReference>
<dbReference type="EMBL" id="FMUT01000002">
    <property type="protein sequence ID" value="SCX77815.1"/>
    <property type="molecule type" value="Genomic_DNA"/>
</dbReference>
<organism evidence="3 4">
    <name type="scientific">Serratia nematodiphila</name>
    <dbReference type="NCBI Taxonomy" id="458197"/>
    <lineage>
        <taxon>Bacteria</taxon>
        <taxon>Pseudomonadati</taxon>
        <taxon>Pseudomonadota</taxon>
        <taxon>Gammaproteobacteria</taxon>
        <taxon>Enterobacterales</taxon>
        <taxon>Yersiniaceae</taxon>
        <taxon>Serratia</taxon>
    </lineage>
</organism>
<dbReference type="InterPro" id="IPR006674">
    <property type="entry name" value="HD_domain"/>
</dbReference>
<dbReference type="InterPro" id="IPR050135">
    <property type="entry name" value="dGTPase-like"/>
</dbReference>
<dbReference type="PROSITE" id="PS51831">
    <property type="entry name" value="HD"/>
    <property type="match status" value="1"/>
</dbReference>
<protein>
    <submittedName>
        <fullName evidence="3">DGTPase</fullName>
    </submittedName>
</protein>
<comment type="caution">
    <text evidence="3">The sequence shown here is derived from an EMBL/GenBank/DDBJ whole genome shotgun (WGS) entry which is preliminary data.</text>
</comment>
<keyword evidence="1" id="KW-0378">Hydrolase</keyword>
<dbReference type="Proteomes" id="UP000183031">
    <property type="component" value="Unassembled WGS sequence"/>
</dbReference>
<dbReference type="PANTHER" id="PTHR11373">
    <property type="entry name" value="DEOXYNUCLEOSIDE TRIPHOSPHATE TRIPHOSPHOHYDROLASE"/>
    <property type="match status" value="1"/>
</dbReference>
<dbReference type="InterPro" id="IPR003607">
    <property type="entry name" value="HD/PDEase_dom"/>
</dbReference>
<keyword evidence="4" id="KW-1185">Reference proteome</keyword>